<dbReference type="AlphaFoldDB" id="A0A0A9B3E0"/>
<reference evidence="2" key="1">
    <citation type="submission" date="2014-09" db="EMBL/GenBank/DDBJ databases">
        <authorList>
            <person name="Magalhaes I.L.F."/>
            <person name="Oliveira U."/>
            <person name="Santos F.R."/>
            <person name="Vidigal T.H.D.A."/>
            <person name="Brescovit A.D."/>
            <person name="Santos A.J."/>
        </authorList>
    </citation>
    <scope>NUCLEOTIDE SEQUENCE</scope>
    <source>
        <tissue evidence="2">Shoot tissue taken approximately 20 cm above the soil surface</tissue>
    </source>
</reference>
<protein>
    <submittedName>
        <fullName evidence="2">Uncharacterized protein</fullName>
    </submittedName>
</protein>
<proteinExistence type="predicted"/>
<feature type="compositionally biased region" description="Basic residues" evidence="1">
    <location>
        <begin position="42"/>
        <end position="52"/>
    </location>
</feature>
<sequence length="98" mass="11185">MRPWRCARWRCAPAASTRRGRGAGSTWRRSRSTARWGTGRVSTRRRSPRRWRTCPSTPATVARRWWFPQGSGSRDPSTSPATSRSSSTKAPRSLRPRT</sequence>
<dbReference type="EMBL" id="GBRH01241272">
    <property type="protein sequence ID" value="JAD56623.1"/>
    <property type="molecule type" value="Transcribed_RNA"/>
</dbReference>
<reference evidence="2" key="2">
    <citation type="journal article" date="2015" name="Data Brief">
        <title>Shoot transcriptome of the giant reed, Arundo donax.</title>
        <authorList>
            <person name="Barrero R.A."/>
            <person name="Guerrero F.D."/>
            <person name="Moolhuijzen P."/>
            <person name="Goolsby J.A."/>
            <person name="Tidwell J."/>
            <person name="Bellgard S.E."/>
            <person name="Bellgard M.I."/>
        </authorList>
    </citation>
    <scope>NUCLEOTIDE SEQUENCE</scope>
    <source>
        <tissue evidence="2">Shoot tissue taken approximately 20 cm above the soil surface</tissue>
    </source>
</reference>
<name>A0A0A9B3E0_ARUDO</name>
<feature type="region of interest" description="Disordered" evidence="1">
    <location>
        <begin position="13"/>
        <end position="98"/>
    </location>
</feature>
<organism evidence="2">
    <name type="scientific">Arundo donax</name>
    <name type="common">Giant reed</name>
    <name type="synonym">Donax arundinaceus</name>
    <dbReference type="NCBI Taxonomy" id="35708"/>
    <lineage>
        <taxon>Eukaryota</taxon>
        <taxon>Viridiplantae</taxon>
        <taxon>Streptophyta</taxon>
        <taxon>Embryophyta</taxon>
        <taxon>Tracheophyta</taxon>
        <taxon>Spermatophyta</taxon>
        <taxon>Magnoliopsida</taxon>
        <taxon>Liliopsida</taxon>
        <taxon>Poales</taxon>
        <taxon>Poaceae</taxon>
        <taxon>PACMAD clade</taxon>
        <taxon>Arundinoideae</taxon>
        <taxon>Arundineae</taxon>
        <taxon>Arundo</taxon>
    </lineage>
</organism>
<evidence type="ECO:0000313" key="2">
    <source>
        <dbReference type="EMBL" id="JAD56623.1"/>
    </source>
</evidence>
<evidence type="ECO:0000256" key="1">
    <source>
        <dbReference type="SAM" id="MobiDB-lite"/>
    </source>
</evidence>
<feature type="compositionally biased region" description="Low complexity" evidence="1">
    <location>
        <begin position="73"/>
        <end position="91"/>
    </location>
</feature>
<accession>A0A0A9B3E0</accession>